<evidence type="ECO:0000256" key="6">
    <source>
        <dbReference type="ARBA" id="ARBA00023034"/>
    </source>
</evidence>
<dbReference type="InterPro" id="IPR029044">
    <property type="entry name" value="Nucleotide-diphossugar_trans"/>
</dbReference>
<evidence type="ECO:0000256" key="7">
    <source>
        <dbReference type="SAM" id="Phobius"/>
    </source>
</evidence>
<dbReference type="GO" id="GO:0016757">
    <property type="term" value="F:glycosyltransferase activity"/>
    <property type="evidence" value="ECO:0007669"/>
    <property type="project" value="UniProtKB-KW"/>
</dbReference>
<protein>
    <recommendedName>
        <fullName evidence="10">Glycosyltransferase CAZy family GT34-like protein</fullName>
    </recommendedName>
</protein>
<evidence type="ECO:0000256" key="3">
    <source>
        <dbReference type="ARBA" id="ARBA00022676"/>
    </source>
</evidence>
<keyword evidence="6" id="KW-0333">Golgi apparatus</keyword>
<dbReference type="SUPFAM" id="SSF53448">
    <property type="entry name" value="Nucleotide-diphospho-sugar transferases"/>
    <property type="match status" value="1"/>
</dbReference>
<comment type="similarity">
    <text evidence="2">Belongs to the glycosyltransferase 34 family.</text>
</comment>
<dbReference type="Gene3D" id="3.90.550.10">
    <property type="entry name" value="Spore Coat Polysaccharide Biosynthesis Protein SpsA, Chain A"/>
    <property type="match status" value="1"/>
</dbReference>
<sequence>MPRQRANEGYRVFRDPSDRIDASAIARSLQGVIFGVYPPISSSIASTLDLAFAAPGGHCSSGFPARFRDLWFLAGQRLHRRSGGGTDCAAGQQRGSDFSPPLCSPSWWKYFGPFWALPGMGVSGICPQRRNVTGNESDCPGESTIFFQKKVLKDCASTRYTDADTKRLLLQDADFRHSWFVSSLNFARLLLLFAAVAFLLSSAFIYGSGVLLLRANDLGRQCVAASSSSMIPPSSRTYRFAMVTCSDGSSSVPHRSFEGLMELVTPNKRAYVDLHGYDFIDASDCLDRSRPPSWSKILAVRKHLASYEWVFWNDADSLVTNPTISLEDIVNSVVGDVEFQDMPDFIVTEDVTGVNAGMFFFRNSEWSQQFLELWWNQTAFIKPFGHSKSGDNDALKHLIRSMDAAEKRTHVRVAPMQCLFNSNLWRPSWKNGHRLISWTKSVWHGVYAKGDFMVHLAGLSDKKTWMKKILKELDEERIWSTGNRRAGPP</sequence>
<gene>
    <name evidence="8" type="ORF">SELMODRAFT_411111</name>
</gene>
<evidence type="ECO:0000313" key="8">
    <source>
        <dbReference type="EMBL" id="EFJ28621.1"/>
    </source>
</evidence>
<evidence type="ECO:0008006" key="10">
    <source>
        <dbReference type="Google" id="ProtNLM"/>
    </source>
</evidence>
<dbReference type="PANTHER" id="PTHR31306:SF4">
    <property type="entry name" value="ALPHA-1,2-GALACTOSYLTRANSFERASE"/>
    <property type="match status" value="1"/>
</dbReference>
<dbReference type="EMBL" id="GL377579">
    <property type="protein sequence ID" value="EFJ28621.1"/>
    <property type="molecule type" value="Genomic_DNA"/>
</dbReference>
<evidence type="ECO:0000256" key="1">
    <source>
        <dbReference type="ARBA" id="ARBA00004323"/>
    </source>
</evidence>
<dbReference type="GO" id="GO:0000139">
    <property type="term" value="C:Golgi membrane"/>
    <property type="evidence" value="ECO:0000318"/>
    <property type="project" value="GO_Central"/>
</dbReference>
<keyword evidence="7" id="KW-0472">Membrane</keyword>
<evidence type="ECO:0000256" key="4">
    <source>
        <dbReference type="ARBA" id="ARBA00022679"/>
    </source>
</evidence>
<dbReference type="PANTHER" id="PTHR31306">
    <property type="entry name" value="ALPHA-1,6-MANNOSYLTRANSFERASE MNN11-RELATED"/>
    <property type="match status" value="1"/>
</dbReference>
<keyword evidence="9" id="KW-1185">Reference proteome</keyword>
<comment type="subcellular location">
    <subcellularLocation>
        <location evidence="1">Golgi apparatus membrane</location>
        <topology evidence="1">Single-pass type II membrane protein</topology>
    </subcellularLocation>
</comment>
<evidence type="ECO:0000313" key="9">
    <source>
        <dbReference type="Proteomes" id="UP000001514"/>
    </source>
</evidence>
<dbReference type="HOGENOM" id="CLU_043738_0_0_1"/>
<dbReference type="Gramene" id="EFJ28621">
    <property type="protein sequence ID" value="EFJ28621"/>
    <property type="gene ID" value="SELMODRAFT_411111"/>
</dbReference>
<dbReference type="AlphaFoldDB" id="D8RGL8"/>
<dbReference type="OMA" id="ARFRDLW"/>
<name>D8RGL8_SELML</name>
<dbReference type="GO" id="GO:0006487">
    <property type="term" value="P:protein N-linked glycosylation"/>
    <property type="evidence" value="ECO:0000318"/>
    <property type="project" value="GO_Central"/>
</dbReference>
<keyword evidence="3" id="KW-0328">Glycosyltransferase</keyword>
<reference evidence="8 9" key="1">
    <citation type="journal article" date="2011" name="Science">
        <title>The Selaginella genome identifies genetic changes associated with the evolution of vascular plants.</title>
        <authorList>
            <person name="Banks J.A."/>
            <person name="Nishiyama T."/>
            <person name="Hasebe M."/>
            <person name="Bowman J.L."/>
            <person name="Gribskov M."/>
            <person name="dePamphilis C."/>
            <person name="Albert V.A."/>
            <person name="Aono N."/>
            <person name="Aoyama T."/>
            <person name="Ambrose B.A."/>
            <person name="Ashton N.W."/>
            <person name="Axtell M.J."/>
            <person name="Barker E."/>
            <person name="Barker M.S."/>
            <person name="Bennetzen J.L."/>
            <person name="Bonawitz N.D."/>
            <person name="Chapple C."/>
            <person name="Cheng C."/>
            <person name="Correa L.G."/>
            <person name="Dacre M."/>
            <person name="DeBarry J."/>
            <person name="Dreyer I."/>
            <person name="Elias M."/>
            <person name="Engstrom E.M."/>
            <person name="Estelle M."/>
            <person name="Feng L."/>
            <person name="Finet C."/>
            <person name="Floyd S.K."/>
            <person name="Frommer W.B."/>
            <person name="Fujita T."/>
            <person name="Gramzow L."/>
            <person name="Gutensohn M."/>
            <person name="Harholt J."/>
            <person name="Hattori M."/>
            <person name="Heyl A."/>
            <person name="Hirai T."/>
            <person name="Hiwatashi Y."/>
            <person name="Ishikawa M."/>
            <person name="Iwata M."/>
            <person name="Karol K.G."/>
            <person name="Koehler B."/>
            <person name="Kolukisaoglu U."/>
            <person name="Kubo M."/>
            <person name="Kurata T."/>
            <person name="Lalonde S."/>
            <person name="Li K."/>
            <person name="Li Y."/>
            <person name="Litt A."/>
            <person name="Lyons E."/>
            <person name="Manning G."/>
            <person name="Maruyama T."/>
            <person name="Michael T.P."/>
            <person name="Mikami K."/>
            <person name="Miyazaki S."/>
            <person name="Morinaga S."/>
            <person name="Murata T."/>
            <person name="Mueller-Roeber B."/>
            <person name="Nelson D.R."/>
            <person name="Obara M."/>
            <person name="Oguri Y."/>
            <person name="Olmstead R.G."/>
            <person name="Onodera N."/>
            <person name="Petersen B.L."/>
            <person name="Pils B."/>
            <person name="Prigge M."/>
            <person name="Rensing S.A."/>
            <person name="Riano-Pachon D.M."/>
            <person name="Roberts A.W."/>
            <person name="Sato Y."/>
            <person name="Scheller H.V."/>
            <person name="Schulz B."/>
            <person name="Schulz C."/>
            <person name="Shakirov E.V."/>
            <person name="Shibagaki N."/>
            <person name="Shinohara N."/>
            <person name="Shippen D.E."/>
            <person name="Soerensen I."/>
            <person name="Sotooka R."/>
            <person name="Sugimoto N."/>
            <person name="Sugita M."/>
            <person name="Sumikawa N."/>
            <person name="Tanurdzic M."/>
            <person name="Theissen G."/>
            <person name="Ulvskov P."/>
            <person name="Wakazuki S."/>
            <person name="Weng J.K."/>
            <person name="Willats W.W."/>
            <person name="Wipf D."/>
            <person name="Wolf P.G."/>
            <person name="Yang L."/>
            <person name="Zimmer A.D."/>
            <person name="Zhu Q."/>
            <person name="Mitros T."/>
            <person name="Hellsten U."/>
            <person name="Loque D."/>
            <person name="Otillar R."/>
            <person name="Salamov A."/>
            <person name="Schmutz J."/>
            <person name="Shapiro H."/>
            <person name="Lindquist E."/>
            <person name="Lucas S."/>
            <person name="Rokhsar D."/>
            <person name="Grigoriev I.V."/>
        </authorList>
    </citation>
    <scope>NUCLEOTIDE SEQUENCE [LARGE SCALE GENOMIC DNA]</scope>
</reference>
<dbReference type="Pfam" id="PF05637">
    <property type="entry name" value="Glyco_transf_34"/>
    <property type="match status" value="2"/>
</dbReference>
<proteinExistence type="inferred from homology"/>
<evidence type="ECO:0000256" key="2">
    <source>
        <dbReference type="ARBA" id="ARBA00005664"/>
    </source>
</evidence>
<evidence type="ECO:0000256" key="5">
    <source>
        <dbReference type="ARBA" id="ARBA00022968"/>
    </source>
</evidence>
<dbReference type="InParanoid" id="D8RGL8"/>
<keyword evidence="5" id="KW-0735">Signal-anchor</keyword>
<dbReference type="Proteomes" id="UP000001514">
    <property type="component" value="Unassembled WGS sequence"/>
</dbReference>
<dbReference type="InterPro" id="IPR008630">
    <property type="entry name" value="Glyco_trans_34"/>
</dbReference>
<feature type="transmembrane region" description="Helical" evidence="7">
    <location>
        <begin position="189"/>
        <end position="213"/>
    </location>
</feature>
<accession>D8RGL8</accession>
<keyword evidence="4" id="KW-0808">Transferase</keyword>
<dbReference type="KEGG" id="smo:SELMODRAFT_411111"/>
<dbReference type="eggNOG" id="KOG4748">
    <property type="taxonomic scope" value="Eukaryota"/>
</dbReference>
<keyword evidence="7" id="KW-0812">Transmembrane</keyword>
<keyword evidence="7" id="KW-1133">Transmembrane helix</keyword>
<organism evidence="9">
    <name type="scientific">Selaginella moellendorffii</name>
    <name type="common">Spikemoss</name>
    <dbReference type="NCBI Taxonomy" id="88036"/>
    <lineage>
        <taxon>Eukaryota</taxon>
        <taxon>Viridiplantae</taxon>
        <taxon>Streptophyta</taxon>
        <taxon>Embryophyta</taxon>
        <taxon>Tracheophyta</taxon>
        <taxon>Lycopodiopsida</taxon>
        <taxon>Selaginellales</taxon>
        <taxon>Selaginellaceae</taxon>
        <taxon>Selaginella</taxon>
    </lineage>
</organism>